<keyword evidence="1" id="KW-0472">Membrane</keyword>
<dbReference type="AlphaFoldDB" id="A0A2I4E4Q1"/>
<keyword evidence="1" id="KW-1133">Transmembrane helix</keyword>
<reference evidence="3 4" key="1">
    <citation type="submission" date="2025-04" db="UniProtKB">
        <authorList>
            <consortium name="RefSeq"/>
        </authorList>
    </citation>
    <scope>IDENTIFICATION</scope>
    <source>
        <tissue evidence="3 4">Leaves</tissue>
    </source>
</reference>
<dbReference type="RefSeq" id="XP_018814370.1">
    <property type="nucleotide sequence ID" value="XM_018958825.2"/>
</dbReference>
<sequence>MSFVMEEKFPLGVSIPCLWSCIIGFLLQAHGCDMSWVWKKKFLSRSLFLASRHVFLASCCKFLVVIYCGRECLSRGVCFTAPVCLGIHYRFCQSSVVGMVSWLDQDIAAQNRLFN</sequence>
<keyword evidence="1" id="KW-0812">Transmembrane</keyword>
<feature type="transmembrane region" description="Helical" evidence="1">
    <location>
        <begin position="47"/>
        <end position="67"/>
    </location>
</feature>
<keyword evidence="2" id="KW-1185">Reference proteome</keyword>
<organism evidence="2 4">
    <name type="scientific">Juglans regia</name>
    <name type="common">English walnut</name>
    <dbReference type="NCBI Taxonomy" id="51240"/>
    <lineage>
        <taxon>Eukaryota</taxon>
        <taxon>Viridiplantae</taxon>
        <taxon>Streptophyta</taxon>
        <taxon>Embryophyta</taxon>
        <taxon>Tracheophyta</taxon>
        <taxon>Spermatophyta</taxon>
        <taxon>Magnoliopsida</taxon>
        <taxon>eudicotyledons</taxon>
        <taxon>Gunneridae</taxon>
        <taxon>Pentapetalae</taxon>
        <taxon>rosids</taxon>
        <taxon>fabids</taxon>
        <taxon>Fagales</taxon>
        <taxon>Juglandaceae</taxon>
        <taxon>Juglans</taxon>
    </lineage>
</organism>
<evidence type="ECO:0000313" key="2">
    <source>
        <dbReference type="Proteomes" id="UP000235220"/>
    </source>
</evidence>
<gene>
    <name evidence="3 4" type="primary">LOC108986260</name>
</gene>
<evidence type="ECO:0000313" key="3">
    <source>
        <dbReference type="RefSeq" id="XP_018814369.1"/>
    </source>
</evidence>
<dbReference type="GeneID" id="108986260"/>
<name>A0A2I4E4Q1_JUGRE</name>
<dbReference type="Proteomes" id="UP000235220">
    <property type="component" value="Chromosome 3"/>
</dbReference>
<dbReference type="RefSeq" id="XP_018814369.1">
    <property type="nucleotide sequence ID" value="XM_018958824.2"/>
</dbReference>
<evidence type="ECO:0000313" key="4">
    <source>
        <dbReference type="RefSeq" id="XP_018814370.1"/>
    </source>
</evidence>
<protein>
    <submittedName>
        <fullName evidence="3 4">Uncharacterized protein LOC108986260</fullName>
    </submittedName>
</protein>
<accession>A0A2I4E4Q1</accession>
<evidence type="ECO:0000256" key="1">
    <source>
        <dbReference type="SAM" id="Phobius"/>
    </source>
</evidence>
<proteinExistence type="predicted"/>
<dbReference type="KEGG" id="jre:108986260"/>